<dbReference type="NCBIfam" id="NF004226">
    <property type="entry name" value="PRK05673.1"/>
    <property type="match status" value="1"/>
</dbReference>
<dbReference type="InterPro" id="IPR004013">
    <property type="entry name" value="PHP_dom"/>
</dbReference>
<dbReference type="EC" id="2.7.7.7" evidence="3"/>
<dbReference type="PANTHER" id="PTHR32294">
    <property type="entry name" value="DNA POLYMERASE III SUBUNIT ALPHA"/>
    <property type="match status" value="1"/>
</dbReference>
<dbReference type="Gene3D" id="3.20.20.140">
    <property type="entry name" value="Metal-dependent hydrolases"/>
    <property type="match status" value="1"/>
</dbReference>
<evidence type="ECO:0000256" key="4">
    <source>
        <dbReference type="ARBA" id="ARBA00019114"/>
    </source>
</evidence>
<dbReference type="Gene3D" id="1.10.150.870">
    <property type="match status" value="1"/>
</dbReference>
<dbReference type="Gene3D" id="1.10.10.1600">
    <property type="entry name" value="Bacterial DNA polymerase III alpha subunit, thumb domain"/>
    <property type="match status" value="1"/>
</dbReference>
<dbReference type="SMART" id="SM00481">
    <property type="entry name" value="POLIIIAc"/>
    <property type="match status" value="1"/>
</dbReference>
<comment type="caution">
    <text evidence="11">The sequence shown here is derived from an EMBL/GenBank/DDBJ whole genome shotgun (WGS) entry which is preliminary data.</text>
</comment>
<dbReference type="NCBIfam" id="NF005298">
    <property type="entry name" value="PRK06826.1"/>
    <property type="match status" value="1"/>
</dbReference>
<evidence type="ECO:0000256" key="8">
    <source>
        <dbReference type="ARBA" id="ARBA00022932"/>
    </source>
</evidence>
<evidence type="ECO:0000256" key="5">
    <source>
        <dbReference type="ARBA" id="ARBA00022679"/>
    </source>
</evidence>
<dbReference type="CDD" id="cd12113">
    <property type="entry name" value="PHP_PolIIIA_DnaE3"/>
    <property type="match status" value="1"/>
</dbReference>
<evidence type="ECO:0000256" key="3">
    <source>
        <dbReference type="ARBA" id="ARBA00012417"/>
    </source>
</evidence>
<name>A0A388TD75_TERA1</name>
<dbReference type="InterPro" id="IPR040982">
    <property type="entry name" value="DNA_pol3_finger"/>
</dbReference>
<keyword evidence="6" id="KW-0548">Nucleotidyltransferase</keyword>
<dbReference type="NCBIfam" id="TIGR00594">
    <property type="entry name" value="polc"/>
    <property type="match status" value="1"/>
</dbReference>
<dbReference type="Pfam" id="PF07733">
    <property type="entry name" value="DNA_pol3_alpha"/>
    <property type="match status" value="1"/>
</dbReference>
<accession>A0A388TD75</accession>
<reference evidence="11 12" key="1">
    <citation type="journal article" date="2019" name="ISME J.">
        <title>Genome analyses of uncultured TG2/ZB3 bacteria in 'Margulisbacteria' specifically attached to ectosymbiotic spirochetes of protists in the termite gut.</title>
        <authorList>
            <person name="Utami Y.D."/>
            <person name="Kuwahara H."/>
            <person name="Igai K."/>
            <person name="Murakami T."/>
            <person name="Sugaya K."/>
            <person name="Morikawa T."/>
            <person name="Nagura Y."/>
            <person name="Yuki M."/>
            <person name="Deevong P."/>
            <person name="Inoue T."/>
            <person name="Kihara K."/>
            <person name="Lo N."/>
            <person name="Yamada A."/>
            <person name="Ohkuma M."/>
            <person name="Hongoh Y."/>
        </authorList>
    </citation>
    <scope>NUCLEOTIDE SEQUENCE [LARGE SCALE GENOMIC DNA]</scope>
    <source>
        <strain evidence="11">NkOx7-01</strain>
    </source>
</reference>
<dbReference type="PANTHER" id="PTHR32294:SF0">
    <property type="entry name" value="DNA POLYMERASE III SUBUNIT ALPHA"/>
    <property type="match status" value="1"/>
</dbReference>
<gene>
    <name evidence="11" type="primary">dnaE</name>
    <name evidence="11" type="ORF">NO1_1766</name>
</gene>
<dbReference type="GO" id="GO:0006260">
    <property type="term" value="P:DNA replication"/>
    <property type="evidence" value="ECO:0007669"/>
    <property type="project" value="UniProtKB-KW"/>
</dbReference>
<comment type="similarity">
    <text evidence="2">Belongs to the DNA polymerase type-C family. DnaE subfamily.</text>
</comment>
<dbReference type="Pfam" id="PF01336">
    <property type="entry name" value="tRNA_anti-codon"/>
    <property type="match status" value="1"/>
</dbReference>
<dbReference type="SUPFAM" id="SSF89550">
    <property type="entry name" value="PHP domain-like"/>
    <property type="match status" value="1"/>
</dbReference>
<feature type="non-terminal residue" evidence="11">
    <location>
        <position position="1094"/>
    </location>
</feature>
<sequence length="1094" mass="123185">MSFVHLHTHTEYSLLDGASRIEDIVARAKAYGFPAAAITDHGTMHGVYLFWKECKKHGIKPIIGCETYVAARSLHQKESKLDAANYHLILLVKNETGYRNLIKMVSTASLEGFYYRPRIDWDLLEKHHEGLICLSACIAGEVPEMILNNRYNDALEAARRYKNLFGDDYYLETQNHGMPEQEQALAGLQMIAQELNIPIVATNDSHFTDNGDALIQDILLCVSQNKLLTDSDRLKSHPETYYKNLAEMQKLFPDNPEYLANTLRIAEKINFDFDNTTQHIPKFAVPDGYDEASYLRKLVEEGIRRRYGENFSEEVRQRYEHELEVITKTGFCGYFLIVSDFIKWAKEQNIIIGPGRGSAAGSIISYALDITTLDPLKYKLLFERFLTDQRINMPDIDIDICIRRRGEVIDYIRQKYGLDRVAQIATFSKLAAKAAVKDVGRVSSVSLTEVNRLSKMFSKKPGVTIDDTLHRSDDPKKQDFYNKELEKLYNENPAVKQHLDMARRAEGFSRGTGMHAAGVVISALPLTEIVPLYKDKDGAILTQYAKDDIDELGLLKMDLLGLRNLTMINDCLDLIAKNHGVRPDIENIPLDDPKVFAVFQEGNTAGIFQCEEPHMTGMIQRLQPTAIEDIIALEAMDRPGPMQFVDSFIRRKHGQEDVSYYKFDHQLKPYLQETYGLIIYQEQVMQIAQEIGGFSLSEADTLRKAMGKKKQEIMDKMREKFITGALAKGFVKKDAENIYDICARFAEYGFNKSHSAAYSIVSYRTAWLKAYYPVEFMAALLSSIDKQETIAEYINACSGLGIAVLPPDINESGINFTPVKGTIRFGLSAIKNFGEAAAETIAGERARNGVFASFTDFCARVDSKILNKRSIEALIHAGALDTFGQRKAMLEGYAKILNQVISQKNEQASGQFSLFGAPDFKNSPDNWPLVPEYPPAEKLRLEKDALGVYVSDHPLKHIGEIKRFGCLTIQEAGEKPLDSEVRIVGILKNIAQKRTKKGDAMASGELEDLTGSIELVCFPRAYENLGNIFVDDTIVIVSGALLQGRDEESFQLSVRDVQPIQNSGDQVISHNFYINIETVQNKSTMAELKSVIKM</sequence>
<dbReference type="CDD" id="cd04485">
    <property type="entry name" value="DnaE_OBF"/>
    <property type="match status" value="1"/>
</dbReference>
<evidence type="ECO:0000256" key="2">
    <source>
        <dbReference type="ARBA" id="ARBA00009496"/>
    </source>
</evidence>
<dbReference type="GO" id="GO:0005737">
    <property type="term" value="C:cytoplasm"/>
    <property type="evidence" value="ECO:0007669"/>
    <property type="project" value="UniProtKB-SubCell"/>
</dbReference>
<dbReference type="InterPro" id="IPR003141">
    <property type="entry name" value="Pol/His_phosphatase_N"/>
</dbReference>
<dbReference type="EMBL" id="BGZN01000060">
    <property type="protein sequence ID" value="GBR74622.1"/>
    <property type="molecule type" value="Genomic_DNA"/>
</dbReference>
<comment type="catalytic activity">
    <reaction evidence="9">
        <text>DNA(n) + a 2'-deoxyribonucleoside 5'-triphosphate = DNA(n+1) + diphosphate</text>
        <dbReference type="Rhea" id="RHEA:22508"/>
        <dbReference type="Rhea" id="RHEA-COMP:17339"/>
        <dbReference type="Rhea" id="RHEA-COMP:17340"/>
        <dbReference type="ChEBI" id="CHEBI:33019"/>
        <dbReference type="ChEBI" id="CHEBI:61560"/>
        <dbReference type="ChEBI" id="CHEBI:173112"/>
        <dbReference type="EC" id="2.7.7.7"/>
    </reaction>
</comment>
<dbReference type="Pfam" id="PF17657">
    <property type="entry name" value="DNA_pol3_finger"/>
    <property type="match status" value="1"/>
</dbReference>
<keyword evidence="12" id="KW-1185">Reference proteome</keyword>
<dbReference type="GO" id="GO:0003887">
    <property type="term" value="F:DNA-directed DNA polymerase activity"/>
    <property type="evidence" value="ECO:0007669"/>
    <property type="project" value="UniProtKB-KW"/>
</dbReference>
<evidence type="ECO:0000256" key="9">
    <source>
        <dbReference type="ARBA" id="ARBA00049244"/>
    </source>
</evidence>
<keyword evidence="8" id="KW-0239">DNA-directed DNA polymerase</keyword>
<organism evidence="11 12">
    <name type="scientific">Termititenax aidoneus</name>
    <dbReference type="NCBI Taxonomy" id="2218524"/>
    <lineage>
        <taxon>Bacteria</taxon>
        <taxon>Bacillati</taxon>
        <taxon>Candidatus Margulisiibacteriota</taxon>
        <taxon>Candidatus Termititenacia</taxon>
        <taxon>Candidatus Termititenacales</taxon>
        <taxon>Candidatus Termititenacaceae</taxon>
        <taxon>Candidatus Termititenax</taxon>
    </lineage>
</organism>
<evidence type="ECO:0000313" key="11">
    <source>
        <dbReference type="EMBL" id="GBR74622.1"/>
    </source>
</evidence>
<keyword evidence="5" id="KW-0808">Transferase</keyword>
<keyword evidence="7" id="KW-0235">DNA replication</keyword>
<dbReference type="InterPro" id="IPR004805">
    <property type="entry name" value="DnaE2/DnaE/PolC"/>
</dbReference>
<dbReference type="InterPro" id="IPR016195">
    <property type="entry name" value="Pol/histidinol_Pase-like"/>
</dbReference>
<dbReference type="Proteomes" id="UP000269352">
    <property type="component" value="Unassembled WGS sequence"/>
</dbReference>
<comment type="subcellular location">
    <subcellularLocation>
        <location evidence="1">Cytoplasm</location>
    </subcellularLocation>
</comment>
<evidence type="ECO:0000313" key="12">
    <source>
        <dbReference type="Proteomes" id="UP000269352"/>
    </source>
</evidence>
<dbReference type="InterPro" id="IPR041931">
    <property type="entry name" value="DNA_pol3_alpha_thumb_dom"/>
</dbReference>
<dbReference type="InterPro" id="IPR011708">
    <property type="entry name" value="DNA_pol3_alpha_NTPase_dom"/>
</dbReference>
<evidence type="ECO:0000256" key="7">
    <source>
        <dbReference type="ARBA" id="ARBA00022705"/>
    </source>
</evidence>
<dbReference type="Pfam" id="PF14579">
    <property type="entry name" value="HHH_6"/>
    <property type="match status" value="1"/>
</dbReference>
<evidence type="ECO:0000256" key="1">
    <source>
        <dbReference type="ARBA" id="ARBA00004496"/>
    </source>
</evidence>
<dbReference type="GO" id="GO:0003676">
    <property type="term" value="F:nucleic acid binding"/>
    <property type="evidence" value="ECO:0007669"/>
    <property type="project" value="InterPro"/>
</dbReference>
<proteinExistence type="inferred from homology"/>
<dbReference type="GO" id="GO:0008408">
    <property type="term" value="F:3'-5' exonuclease activity"/>
    <property type="evidence" value="ECO:0007669"/>
    <property type="project" value="InterPro"/>
</dbReference>
<dbReference type="Pfam" id="PF02811">
    <property type="entry name" value="PHP"/>
    <property type="match status" value="1"/>
</dbReference>
<dbReference type="AlphaFoldDB" id="A0A388TD75"/>
<protein>
    <recommendedName>
        <fullName evidence="4">DNA polymerase III subunit alpha</fullName>
        <ecNumber evidence="3">2.7.7.7</ecNumber>
    </recommendedName>
</protein>
<dbReference type="InterPro" id="IPR029460">
    <property type="entry name" value="DNAPol_HHH"/>
</dbReference>
<evidence type="ECO:0000259" key="10">
    <source>
        <dbReference type="SMART" id="SM00481"/>
    </source>
</evidence>
<feature type="domain" description="Polymerase/histidinol phosphatase N-terminal" evidence="10">
    <location>
        <begin position="4"/>
        <end position="71"/>
    </location>
</feature>
<evidence type="ECO:0000256" key="6">
    <source>
        <dbReference type="ARBA" id="ARBA00022695"/>
    </source>
</evidence>
<dbReference type="InterPro" id="IPR004365">
    <property type="entry name" value="NA-bd_OB_tRNA"/>
</dbReference>